<dbReference type="InterPro" id="IPR035069">
    <property type="entry name" value="TTHA1013/TTHA0281-like"/>
</dbReference>
<name>A0A1W6BUJ5_9BACT</name>
<evidence type="ECO:0000313" key="1">
    <source>
        <dbReference type="EMBL" id="ARJ55763.1"/>
    </source>
</evidence>
<dbReference type="EMBL" id="CP020867">
    <property type="protein sequence ID" value="ARJ55763.1"/>
    <property type="molecule type" value="Genomic_DNA"/>
</dbReference>
<evidence type="ECO:0008006" key="3">
    <source>
        <dbReference type="Google" id="ProtNLM"/>
    </source>
</evidence>
<dbReference type="Proteomes" id="UP000192902">
    <property type="component" value="Chromosome"/>
</dbReference>
<reference evidence="1 2" key="1">
    <citation type="submission" date="2017-04" db="EMBL/GenBank/DDBJ databases">
        <title>Complete genome sequence of the Campylobacter cuniculorum type strain LMG24588.</title>
        <authorList>
            <person name="Miller W.G."/>
            <person name="Yee E."/>
            <person name="Revez J."/>
            <person name="Bono J.L."/>
            <person name="Rossi M."/>
        </authorList>
    </citation>
    <scope>NUCLEOTIDE SEQUENCE [LARGE SCALE GENOMIC DNA]</scope>
    <source>
        <strain evidence="1 2">LMG 24588</strain>
    </source>
</reference>
<accession>A0A1W6BUJ5</accession>
<dbReference type="AlphaFoldDB" id="A0A1W6BUJ5"/>
<dbReference type="RefSeq" id="WP_051521661.1">
    <property type="nucleotide sequence ID" value="NZ_CP020867.1"/>
</dbReference>
<gene>
    <name evidence="1" type="ORF">CCUN_0095</name>
</gene>
<dbReference type="SUPFAM" id="SSF143100">
    <property type="entry name" value="TTHA1013/TTHA0281-like"/>
    <property type="match status" value="1"/>
</dbReference>
<dbReference type="KEGG" id="ccun:CCUN_0095"/>
<dbReference type="OrthoDB" id="5419659at2"/>
<proteinExistence type="predicted"/>
<evidence type="ECO:0000313" key="2">
    <source>
        <dbReference type="Proteomes" id="UP000192902"/>
    </source>
</evidence>
<protein>
    <recommendedName>
        <fullName evidence="3">Type II toxin-antitoxin system HicB family antitoxin</fullName>
    </recommendedName>
</protein>
<sequence length="124" mass="14617">MKKGQKYYTSLPYKMIVQKIEKSKYNEEEFVAFYKEYPKITGIGKSEVKAITELKKAFKEFIEQCLKNNVEIKEPILKEKKVKVMILMRQNTLKRIGEKVSNRSKFLDLAANYILDRGINLETD</sequence>
<organism evidence="1 2">
    <name type="scientific">Campylobacter cuniculorum DSM 23162 = LMG 24588</name>
    <dbReference type="NCBI Taxonomy" id="1121267"/>
    <lineage>
        <taxon>Bacteria</taxon>
        <taxon>Pseudomonadati</taxon>
        <taxon>Campylobacterota</taxon>
        <taxon>Epsilonproteobacteria</taxon>
        <taxon>Campylobacterales</taxon>
        <taxon>Campylobacteraceae</taxon>
        <taxon>Campylobacter</taxon>
    </lineage>
</organism>
<dbReference type="STRING" id="1121267.CCUN_0095"/>